<feature type="compositionally biased region" description="Low complexity" evidence="2">
    <location>
        <begin position="51"/>
        <end position="68"/>
    </location>
</feature>
<protein>
    <submittedName>
        <fullName evidence="3">Uncharacterized protein</fullName>
    </submittedName>
</protein>
<name>A0A0G1X6S2_9BACT</name>
<dbReference type="AlphaFoldDB" id="A0A0G1X6S2"/>
<feature type="compositionally biased region" description="Basic and acidic residues" evidence="2">
    <location>
        <begin position="30"/>
        <end position="45"/>
    </location>
</feature>
<reference evidence="3 4" key="1">
    <citation type="journal article" date="2015" name="Nature">
        <title>rRNA introns, odd ribosomes, and small enigmatic genomes across a large radiation of phyla.</title>
        <authorList>
            <person name="Brown C.T."/>
            <person name="Hug L.A."/>
            <person name="Thomas B.C."/>
            <person name="Sharon I."/>
            <person name="Castelle C.J."/>
            <person name="Singh A."/>
            <person name="Wilkins M.J."/>
            <person name="Williams K.H."/>
            <person name="Banfield J.F."/>
        </authorList>
    </citation>
    <scope>NUCLEOTIDE SEQUENCE [LARGE SCALE GENOMIC DNA]</scope>
</reference>
<evidence type="ECO:0000256" key="1">
    <source>
        <dbReference type="SAM" id="Coils"/>
    </source>
</evidence>
<keyword evidence="1" id="KW-0175">Coiled coil</keyword>
<feature type="compositionally biased region" description="Basic and acidic residues" evidence="2">
    <location>
        <begin position="69"/>
        <end position="86"/>
    </location>
</feature>
<dbReference type="Proteomes" id="UP000034694">
    <property type="component" value="Unassembled WGS sequence"/>
</dbReference>
<organism evidence="3 4">
    <name type="scientific">Candidatus Amesbacteria bacterium GW2011_GWB1_48_13</name>
    <dbReference type="NCBI Taxonomy" id="1618362"/>
    <lineage>
        <taxon>Bacteria</taxon>
        <taxon>Candidatus Amesiibacteriota</taxon>
    </lineage>
</organism>
<evidence type="ECO:0000313" key="3">
    <source>
        <dbReference type="EMBL" id="KKU98313.1"/>
    </source>
</evidence>
<gene>
    <name evidence="3" type="ORF">UY28_C0004G0051</name>
</gene>
<feature type="coiled-coil region" evidence="1">
    <location>
        <begin position="153"/>
        <end position="184"/>
    </location>
</feature>
<evidence type="ECO:0000256" key="2">
    <source>
        <dbReference type="SAM" id="MobiDB-lite"/>
    </source>
</evidence>
<feature type="region of interest" description="Disordered" evidence="2">
    <location>
        <begin position="299"/>
        <end position="348"/>
    </location>
</feature>
<feature type="compositionally biased region" description="Basic and acidic residues" evidence="2">
    <location>
        <begin position="104"/>
        <end position="123"/>
    </location>
</feature>
<dbReference type="EMBL" id="LCPK01000004">
    <property type="protein sequence ID" value="KKU98313.1"/>
    <property type="molecule type" value="Genomic_DNA"/>
</dbReference>
<sequence length="380" mass="42553">MPPEETDPNAPVKLEAPKPDEQPVHPLDQIFKDEGGDQLHLEHPTLDAGIETPAETAQPAPAEAAPAETSKEEPPKEQPPKEEPPKEQPPVEAKPHPKGPSWKQMKELQKQLKEANQAKEAAEQKLSQRPPAETLLDEELPIEDPLTKVTRDVGDVKATVAQTAEELKRLRANQEQQAVTEQIKVEESTFSRDHADYPKAVQFLVEKRLSHYEKSGRVERAATWEMGNRREVIERYAAETGKDPDDEEQLYEAAREMVGRILIEQDRLELIRDCRETGRSVPGIVYDLAVDFGYQTDGATNPAAPAQPPAKPAAQQRVKRAKEQEAQAMSLSVMQSGGGAPPAEITSRKQILEMDEKELDRYMLDKEKAGDPLWFQRLSE</sequence>
<accession>A0A0G1X6S2</accession>
<comment type="caution">
    <text evidence="3">The sequence shown here is derived from an EMBL/GenBank/DDBJ whole genome shotgun (WGS) entry which is preliminary data.</text>
</comment>
<proteinExistence type="predicted"/>
<evidence type="ECO:0000313" key="4">
    <source>
        <dbReference type="Proteomes" id="UP000034694"/>
    </source>
</evidence>
<feature type="region of interest" description="Disordered" evidence="2">
    <location>
        <begin position="1"/>
        <end position="147"/>
    </location>
</feature>